<keyword evidence="2" id="KW-0539">Nucleus</keyword>
<evidence type="ECO:0000313" key="7">
    <source>
        <dbReference type="EMBL" id="RPA99318.1"/>
    </source>
</evidence>
<feature type="domain" description="RSE1/DDB1/CPSF1 second beta-propeller" evidence="6">
    <location>
        <begin position="606"/>
        <end position="986"/>
    </location>
</feature>
<protein>
    <recommendedName>
        <fullName evidence="9">Cleavage/polyadenylation specificity factor A subunit C-terminal domain-containing protein</fullName>
    </recommendedName>
</protein>
<dbReference type="Gene3D" id="2.130.10.10">
    <property type="entry name" value="YVTN repeat-like/Quinoprotein amine dehydrogenase"/>
    <property type="match status" value="3"/>
</dbReference>
<evidence type="ECO:0000256" key="3">
    <source>
        <dbReference type="SAM" id="MobiDB-lite"/>
    </source>
</evidence>
<dbReference type="InterPro" id="IPR004871">
    <property type="entry name" value="RSE1/DDB1/CPSF1_C"/>
</dbReference>
<dbReference type="InterPro" id="IPR058543">
    <property type="entry name" value="Beta-prop_RSE1/DDB1/CPSF1_2nd"/>
</dbReference>
<feature type="domain" description="RSE1/DDB1/CPSF1 first beta-propeller" evidence="5">
    <location>
        <begin position="80"/>
        <end position="481"/>
    </location>
</feature>
<dbReference type="EMBL" id="ML120388">
    <property type="protein sequence ID" value="RPA99318.1"/>
    <property type="molecule type" value="Genomic_DNA"/>
</dbReference>
<feature type="region of interest" description="Disordered" evidence="3">
    <location>
        <begin position="199"/>
        <end position="222"/>
    </location>
</feature>
<gene>
    <name evidence="7" type="ORF">L873DRAFT_1684282</name>
</gene>
<proteinExistence type="predicted"/>
<dbReference type="PANTHER" id="PTHR10644">
    <property type="entry name" value="DNA REPAIR/RNA PROCESSING CPSF FAMILY"/>
    <property type="match status" value="1"/>
</dbReference>
<dbReference type="Pfam" id="PF10433">
    <property type="entry name" value="Beta-prop_RSE1_1st"/>
    <property type="match status" value="1"/>
</dbReference>
<dbReference type="InterPro" id="IPR015943">
    <property type="entry name" value="WD40/YVTN_repeat-like_dom_sf"/>
</dbReference>
<evidence type="ECO:0000256" key="2">
    <source>
        <dbReference type="ARBA" id="ARBA00023242"/>
    </source>
</evidence>
<feature type="compositionally biased region" description="Acidic residues" evidence="3">
    <location>
        <begin position="209"/>
        <end position="222"/>
    </location>
</feature>
<dbReference type="GO" id="GO:0003676">
    <property type="term" value="F:nucleic acid binding"/>
    <property type="evidence" value="ECO:0007669"/>
    <property type="project" value="InterPro"/>
</dbReference>
<feature type="domain" description="RSE1/DDB1/CPSF1 C-terminal" evidence="4">
    <location>
        <begin position="1055"/>
        <end position="1422"/>
    </location>
</feature>
<reference evidence="7 8" key="1">
    <citation type="journal article" date="2018" name="Nat. Ecol. Evol.">
        <title>Pezizomycetes genomes reveal the molecular basis of ectomycorrhizal truffle lifestyle.</title>
        <authorList>
            <person name="Murat C."/>
            <person name="Payen T."/>
            <person name="Noel B."/>
            <person name="Kuo A."/>
            <person name="Morin E."/>
            <person name="Chen J."/>
            <person name="Kohler A."/>
            <person name="Krizsan K."/>
            <person name="Balestrini R."/>
            <person name="Da Silva C."/>
            <person name="Montanini B."/>
            <person name="Hainaut M."/>
            <person name="Levati E."/>
            <person name="Barry K.W."/>
            <person name="Belfiori B."/>
            <person name="Cichocki N."/>
            <person name="Clum A."/>
            <person name="Dockter R.B."/>
            <person name="Fauchery L."/>
            <person name="Guy J."/>
            <person name="Iotti M."/>
            <person name="Le Tacon F."/>
            <person name="Lindquist E.A."/>
            <person name="Lipzen A."/>
            <person name="Malagnac F."/>
            <person name="Mello A."/>
            <person name="Molinier V."/>
            <person name="Miyauchi S."/>
            <person name="Poulain J."/>
            <person name="Riccioni C."/>
            <person name="Rubini A."/>
            <person name="Sitrit Y."/>
            <person name="Splivallo R."/>
            <person name="Traeger S."/>
            <person name="Wang M."/>
            <person name="Zifcakova L."/>
            <person name="Wipf D."/>
            <person name="Zambonelli A."/>
            <person name="Paolocci F."/>
            <person name="Nowrousian M."/>
            <person name="Ottonello S."/>
            <person name="Baldrian P."/>
            <person name="Spatafora J.W."/>
            <person name="Henrissat B."/>
            <person name="Nagy L.G."/>
            <person name="Aury J.M."/>
            <person name="Wincker P."/>
            <person name="Grigoriev I.V."/>
            <person name="Bonfante P."/>
            <person name="Martin F.M."/>
        </authorList>
    </citation>
    <scope>NUCLEOTIDE SEQUENCE [LARGE SCALE GENOMIC DNA]</scope>
    <source>
        <strain evidence="7 8">120613-1</strain>
    </source>
</reference>
<dbReference type="InterPro" id="IPR018846">
    <property type="entry name" value="Beta-prop_RSE1/DDB1/CPSF1_1st"/>
</dbReference>
<accession>A0A3N4JQN2</accession>
<evidence type="ECO:0000259" key="6">
    <source>
        <dbReference type="Pfam" id="PF23726"/>
    </source>
</evidence>
<evidence type="ECO:0008006" key="9">
    <source>
        <dbReference type="Google" id="ProtNLM"/>
    </source>
</evidence>
<feature type="region of interest" description="Disordered" evidence="3">
    <location>
        <begin position="554"/>
        <end position="597"/>
    </location>
</feature>
<dbReference type="GO" id="GO:0005634">
    <property type="term" value="C:nucleus"/>
    <property type="evidence" value="ECO:0007669"/>
    <property type="project" value="InterPro"/>
</dbReference>
<organism evidence="7 8">
    <name type="scientific">Choiromyces venosus 120613-1</name>
    <dbReference type="NCBI Taxonomy" id="1336337"/>
    <lineage>
        <taxon>Eukaryota</taxon>
        <taxon>Fungi</taxon>
        <taxon>Dikarya</taxon>
        <taxon>Ascomycota</taxon>
        <taxon>Pezizomycotina</taxon>
        <taxon>Pezizomycetes</taxon>
        <taxon>Pezizales</taxon>
        <taxon>Tuberaceae</taxon>
        <taxon>Choiromyces</taxon>
    </lineage>
</organism>
<evidence type="ECO:0000259" key="5">
    <source>
        <dbReference type="Pfam" id="PF10433"/>
    </source>
</evidence>
<dbReference type="InterPro" id="IPR050358">
    <property type="entry name" value="RSE1/DDB1/CFT1"/>
</dbReference>
<name>A0A3N4JQN2_9PEZI</name>
<evidence type="ECO:0000256" key="1">
    <source>
        <dbReference type="ARBA" id="ARBA00004123"/>
    </source>
</evidence>
<feature type="region of interest" description="Disordered" evidence="3">
    <location>
        <begin position="1322"/>
        <end position="1345"/>
    </location>
</feature>
<feature type="compositionally biased region" description="Basic and acidic residues" evidence="3">
    <location>
        <begin position="565"/>
        <end position="574"/>
    </location>
</feature>
<sequence>MPEVYTELTAPTSVSFSLKLPFTSATSENVLVAKTSLLQIFTTTTYETELNSASVDAKQPGDVDRRILDADEEQTFAADIALQRSQVESVTKLVLVAEYPLSGSVTGLQKIKLLSTRSGGEAVLASFKDAKCSLMEWDPETNSITTISLHYYEREEFCSPVVSDGLPTELVADPGSRCAALRFAGDMLAIMPFRQREDEELSLGRGDSDEIMGDDGDNDDWDPEMADTARGEDTIMGEGNIKTTEAAEGKDRPYHPSFVLSVSQLDDAISHVISLTFLHEYREPTFGILYSPRRTWTGLLAAEGRKDTISYIVITLDLEQKASTPILSVSGLPYDIFKVVPLAPPIGGSLLIGENELIHVDQAGKTTGVAVNPFCRRSTGFAGLADQSDLCLELEGSQAVELEGEEGDMLLLTKRGEGVIVGFKMDGRNVSGVKITKLTNHPGSIVGGRASTAIGLGGRRLFIGCIEGDARVLKWRRKGEKKKVGEGIKEEVLENEDEDDVYGALEDMDDDLYGGGGDSSFRKDSLTNGRRNSEAKPQGEYIFQTHDRLTNLGPFRDITLGKPTFPEESRERQKGVSPELELVTTSGPSNTPEDSGISIIRKSISPTIVGRFDFPQCQALWTVRARSAKTSNAAVGLGGEEDDRSVEETFDRFLFVTKSDESQVFRVGDTFEEVRGTDFESEGETIEVGVVGNGMRIVQVVSEQVRVYDCDLQLSQIIPMFDEETGEEGPNVHRARVCDPYVLLIKVDGSAAVYKVDSANLELFNKYQSGCIYASTKGTFIPLDAPVENAKDYLLFLLTIEGGLQIYDLSNFVTPLFVAAGFSTLYPLLRADNSTSSTANREKHQSNQSLIEILVADLGDSVFKEPYLIARSSNNDLTFYKPFIASSPSTLRFIKSPNPHLASHELDLGAGTKKMFRPLTAVDNIAGYSAVFLSGADPNFVIKTAKSNPRIHKLAGSGVRSLSSFHSAGADRGFVYVDSLGIVRVALMPAEFTFDGSWGYKKVILGEHVQSLAYFPPMNVYAISTSKRQPFDLAEEDGNVTKDDTTLQPEIDSGTLKLLSPQTWTAVDEYKFAHNEIALVVKTISLEVSEHTKERKQLVSVGTAIFRGEDHSARGGIYVFEVIEVVPEPNRPETNRKLKLVTREEVKGTVSAICGVNGYLLAAQGQKIMVRGLKEDQSLLPVAFLDMCLYVSVAKNLDGMILFGDFMKSVWFAGFSEEPYKMTLFGKDTQKLEVISAEFLPDGNQLYFVVADAESNIHILQYDPERTYTISLHFSLKLTHTTTDPKSLAGQRLIRRADFFSGHEISTLTMLPLSPSASASSDSYLHPDAMDISSSHNHHHQNQQQQQEYFVLAGTQTGSLAMIRTIPETAYRRLNIVQGQIVNGEEHVAGLNPREYRAVVNYSGGGDTMRGVLDGVLVSQWIGLAEGRKGEVSAKAGCGAQGIREDLKRVVELEVGYL</sequence>
<dbReference type="Pfam" id="PF03178">
    <property type="entry name" value="CPSF_A"/>
    <property type="match status" value="1"/>
</dbReference>
<feature type="region of interest" description="Disordered" evidence="3">
    <location>
        <begin position="506"/>
        <end position="538"/>
    </location>
</feature>
<dbReference type="Proteomes" id="UP000276215">
    <property type="component" value="Unassembled WGS sequence"/>
</dbReference>
<dbReference type="OrthoDB" id="6109at2759"/>
<evidence type="ECO:0000313" key="8">
    <source>
        <dbReference type="Proteomes" id="UP000276215"/>
    </source>
</evidence>
<feature type="compositionally biased region" description="Polar residues" evidence="3">
    <location>
        <begin position="583"/>
        <end position="593"/>
    </location>
</feature>
<evidence type="ECO:0000259" key="4">
    <source>
        <dbReference type="Pfam" id="PF03178"/>
    </source>
</evidence>
<dbReference type="Pfam" id="PF23726">
    <property type="entry name" value="Beta-prop_RSE1_2nd"/>
    <property type="match status" value="1"/>
</dbReference>
<comment type="subcellular location">
    <subcellularLocation>
        <location evidence="1">Nucleus</location>
    </subcellularLocation>
</comment>
<dbReference type="STRING" id="1336337.A0A3N4JQN2"/>
<keyword evidence="8" id="KW-1185">Reference proteome</keyword>